<proteinExistence type="inferred from homology"/>
<feature type="region of interest" description="Disordered" evidence="2">
    <location>
        <begin position="161"/>
        <end position="189"/>
    </location>
</feature>
<dbReference type="PANTHER" id="PTHR22603">
    <property type="entry name" value="CHOLINE/ETHANOALAMINE KINASE"/>
    <property type="match status" value="1"/>
</dbReference>
<evidence type="ECO:0000313" key="3">
    <source>
        <dbReference type="EMBL" id="KDN43410.1"/>
    </source>
</evidence>
<dbReference type="InParanoid" id="A0A066VY11"/>
<dbReference type="GO" id="GO:0004103">
    <property type="term" value="F:choline kinase activity"/>
    <property type="evidence" value="ECO:0007669"/>
    <property type="project" value="TreeGrafter"/>
</dbReference>
<dbReference type="OrthoDB" id="10267235at2759"/>
<evidence type="ECO:0000256" key="2">
    <source>
        <dbReference type="SAM" id="MobiDB-lite"/>
    </source>
</evidence>
<name>A0A066VY11_TILAU</name>
<feature type="region of interest" description="Disordered" evidence="2">
    <location>
        <begin position="295"/>
        <end position="321"/>
    </location>
</feature>
<feature type="compositionally biased region" description="Basic residues" evidence="2">
    <location>
        <begin position="457"/>
        <end position="466"/>
    </location>
</feature>
<feature type="compositionally biased region" description="Low complexity" evidence="2">
    <location>
        <begin position="871"/>
        <end position="910"/>
    </location>
</feature>
<feature type="compositionally biased region" description="Basic and acidic residues" evidence="2">
    <location>
        <begin position="162"/>
        <end position="189"/>
    </location>
</feature>
<dbReference type="HOGENOM" id="CLU_282686_0_0_1"/>
<feature type="compositionally biased region" description="Low complexity" evidence="2">
    <location>
        <begin position="15"/>
        <end position="44"/>
    </location>
</feature>
<dbReference type="Proteomes" id="UP000027361">
    <property type="component" value="Unassembled WGS sequence"/>
</dbReference>
<feature type="region of interest" description="Disordered" evidence="2">
    <location>
        <begin position="496"/>
        <end position="563"/>
    </location>
</feature>
<reference evidence="3 4" key="1">
    <citation type="submission" date="2014-05" db="EMBL/GenBank/DDBJ databases">
        <title>Draft genome sequence of a rare smut relative, Tilletiaria anomala UBC 951.</title>
        <authorList>
            <consortium name="DOE Joint Genome Institute"/>
            <person name="Toome M."/>
            <person name="Kuo A."/>
            <person name="Henrissat B."/>
            <person name="Lipzen A."/>
            <person name="Tritt A."/>
            <person name="Yoshinaga Y."/>
            <person name="Zane M."/>
            <person name="Barry K."/>
            <person name="Grigoriev I.V."/>
            <person name="Spatafora J.W."/>
            <person name="Aimea M.C."/>
        </authorList>
    </citation>
    <scope>NUCLEOTIDE SEQUENCE [LARGE SCALE GENOMIC DNA]</scope>
    <source>
        <strain evidence="3 4">UBC 951</strain>
    </source>
</reference>
<feature type="compositionally biased region" description="Low complexity" evidence="2">
    <location>
        <begin position="610"/>
        <end position="619"/>
    </location>
</feature>
<feature type="compositionally biased region" description="Low complexity" evidence="2">
    <location>
        <begin position="543"/>
        <end position="563"/>
    </location>
</feature>
<feature type="compositionally biased region" description="Low complexity" evidence="2">
    <location>
        <begin position="1065"/>
        <end position="1078"/>
    </location>
</feature>
<dbReference type="GeneID" id="25266585"/>
<evidence type="ECO:0000256" key="1">
    <source>
        <dbReference type="ARBA" id="ARBA00038211"/>
    </source>
</evidence>
<organism evidence="3 4">
    <name type="scientific">Tilletiaria anomala (strain ATCC 24038 / CBS 436.72 / UBC 951)</name>
    <dbReference type="NCBI Taxonomy" id="1037660"/>
    <lineage>
        <taxon>Eukaryota</taxon>
        <taxon>Fungi</taxon>
        <taxon>Dikarya</taxon>
        <taxon>Basidiomycota</taxon>
        <taxon>Ustilaginomycotina</taxon>
        <taxon>Exobasidiomycetes</taxon>
        <taxon>Georgefischeriales</taxon>
        <taxon>Tilletiariaceae</taxon>
        <taxon>Tilletiaria</taxon>
    </lineage>
</organism>
<comment type="caution">
    <text evidence="3">The sequence shown here is derived from an EMBL/GenBank/DDBJ whole genome shotgun (WGS) entry which is preliminary data.</text>
</comment>
<dbReference type="InterPro" id="IPR011009">
    <property type="entry name" value="Kinase-like_dom_sf"/>
</dbReference>
<feature type="region of interest" description="Disordered" evidence="2">
    <location>
        <begin position="1013"/>
        <end position="1112"/>
    </location>
</feature>
<feature type="region of interest" description="Disordered" evidence="2">
    <location>
        <begin position="821"/>
        <end position="857"/>
    </location>
</feature>
<feature type="region of interest" description="Disordered" evidence="2">
    <location>
        <begin position="57"/>
        <end position="84"/>
    </location>
</feature>
<dbReference type="Pfam" id="PF01633">
    <property type="entry name" value="Choline_kinase"/>
    <property type="match status" value="2"/>
</dbReference>
<feature type="region of interest" description="Disordered" evidence="2">
    <location>
        <begin position="452"/>
        <end position="473"/>
    </location>
</feature>
<dbReference type="Gene3D" id="3.90.1200.10">
    <property type="match status" value="1"/>
</dbReference>
<dbReference type="STRING" id="1037660.A0A066VY11"/>
<dbReference type="PANTHER" id="PTHR22603:SF93">
    <property type="entry name" value="RE24176P"/>
    <property type="match status" value="1"/>
</dbReference>
<comment type="similarity">
    <text evidence="1">Belongs to the choline/ethanolamine kinase family.</text>
</comment>
<feature type="region of interest" description="Disordered" evidence="2">
    <location>
        <begin position="105"/>
        <end position="143"/>
    </location>
</feature>
<dbReference type="Gene3D" id="3.30.200.20">
    <property type="entry name" value="Phosphorylase Kinase, domain 1"/>
    <property type="match status" value="1"/>
</dbReference>
<dbReference type="GO" id="GO:0005737">
    <property type="term" value="C:cytoplasm"/>
    <property type="evidence" value="ECO:0007669"/>
    <property type="project" value="TreeGrafter"/>
</dbReference>
<dbReference type="EMBL" id="JMSN01000061">
    <property type="protein sequence ID" value="KDN43410.1"/>
    <property type="molecule type" value="Genomic_DNA"/>
</dbReference>
<evidence type="ECO:0000313" key="4">
    <source>
        <dbReference type="Proteomes" id="UP000027361"/>
    </source>
</evidence>
<accession>A0A066VY11</accession>
<feature type="region of interest" description="Disordered" evidence="2">
    <location>
        <begin position="1"/>
        <end position="44"/>
    </location>
</feature>
<dbReference type="RefSeq" id="XP_013242363.1">
    <property type="nucleotide sequence ID" value="XM_013386909.1"/>
</dbReference>
<dbReference type="SUPFAM" id="SSF56112">
    <property type="entry name" value="Protein kinase-like (PK-like)"/>
    <property type="match status" value="2"/>
</dbReference>
<feature type="region of interest" description="Disordered" evidence="2">
    <location>
        <begin position="871"/>
        <end position="915"/>
    </location>
</feature>
<keyword evidence="4" id="KW-1185">Reference proteome</keyword>
<feature type="compositionally biased region" description="Low complexity" evidence="2">
    <location>
        <begin position="1093"/>
        <end position="1112"/>
    </location>
</feature>
<keyword evidence="3" id="KW-0808">Transferase</keyword>
<feature type="region of interest" description="Disordered" evidence="2">
    <location>
        <begin position="610"/>
        <end position="682"/>
    </location>
</feature>
<protein>
    <submittedName>
        <fullName evidence="3">Kinase-like protein</fullName>
    </submittedName>
</protein>
<sequence>MSRLQEEPAFPGFPPSSSTATPAPVSPSPALSAYSYSSGGSSVSDLDDVGSYWSLDDWGLPTGSRAQGKQQQEERDAHALPRAQNGVETCAGAYTAHSEWLGSTAAVSETVSGPSTGSGSGSATPVNLGSGFRTKLSSPSTTPINSRFASGSLTALLAADEAQAKHEERRDYASEDGQHQEKQYEHELQMEQDPNADEVEGDAGDEFDLHDEDEEDMHASGVPAARGWNLDARLSDTPKFKRQVLDMFSNELSLAGWTQKDVHPTLWPLSEQHLHLRRISGALTNAVFFVNYKPPTPSSMEHTRNDIDGKPGGASSSNAPTPPPTVLLRVYGVGTEVLLSRRGELLILHTLSSLYEIGPHILGTFANGRVEEYFPCDPIGKEGIRDLGTREEYITKRGELHIKGVEGTAQWVARRMRELHEVPLEVMRTVLEQGDLHAPSEKGFGRGIQNHIMASSHRPRPRRPSSKPRGATGSVNAVTAWGAAVAGPKPGAAASVLPGGTGLMRESPGALPTRDSMPSPAAAGTSLRAFAAAGAKEAHEQSSEGQLQQQQQQQPSHALTQAQVQQAELADWNARFDLHRNGSAASVGSYGSAASFDSLATSFDSRISFSSSASSSSAASDREGGSGRRVRSPIGTPMSIAMPTPINPYFPHSSRERPGRSRSSNSATGGGSQLAGTSNRPYPGVWRRMKRWSREAAKVLQLFEDVAQSPAGKLACTLALRSAPHGLLAAGGSGDDSGSEGIDLRSLAQQQTITSDMLSSTCGNLCNTLLCIVAMDFPRLMRELDTFKRFIREWERAEGQSKRVFAHNDSQYGNLLVVKTQPPPSAAAAGRDNPWKSGPGGVLTSTPAPASGMPRVNGGTAVLVHARRDSSVSVASASGNAEGSTSSATPSPSQVQTQPQPQSQDFSQQPMRAQTSAFYRSCTSQARPVKRWQPHQQVVVIDFEYASPNPRAYDIANHFHEWRTDYHHPSLSWSLTHHGAYPDKQQRQKWLRAYVQQGRLLRMKNGGSKNALLDAASMPAPAPPTPQAQAQPPSDFSIGPPAIPTAKPASTKPAQPAAASKRQQSAALPATSSPSLTPFLRGVSSPRSPWLGASHSTVAPPPTAAHAPNPSTTAIANTSLARLDASIEREVDRLEREVNVWSPASHAVWGLWGIVFGRAEIEAVLERALATVRDASMGTDAAGAKDDNENDDVLLLQAEEKDKEAGAEEAGAEEAFDYLRYALGRIELFRYEIKELGIV</sequence>
<feature type="compositionally biased region" description="Low complexity" evidence="2">
    <location>
        <begin position="107"/>
        <end position="126"/>
    </location>
</feature>
<dbReference type="AlphaFoldDB" id="A0A066VY11"/>
<dbReference type="GO" id="GO:0006646">
    <property type="term" value="P:phosphatidylethanolamine biosynthetic process"/>
    <property type="evidence" value="ECO:0007669"/>
    <property type="project" value="TreeGrafter"/>
</dbReference>
<keyword evidence="3" id="KW-0418">Kinase</keyword>
<dbReference type="OMA" id="PHILGTF"/>
<gene>
    <name evidence="3" type="ORF">K437DRAFT_274887</name>
</gene>
<dbReference type="GO" id="GO:0004305">
    <property type="term" value="F:ethanolamine kinase activity"/>
    <property type="evidence" value="ECO:0007669"/>
    <property type="project" value="TreeGrafter"/>
</dbReference>